<evidence type="ECO:0000259" key="2">
    <source>
        <dbReference type="Pfam" id="PF00557"/>
    </source>
</evidence>
<dbReference type="Pfam" id="PF00557">
    <property type="entry name" value="Peptidase_M24"/>
    <property type="match status" value="1"/>
</dbReference>
<dbReference type="InterPro" id="IPR036005">
    <property type="entry name" value="Creatinase/aminopeptidase-like"/>
</dbReference>
<dbReference type="SUPFAM" id="SSF53092">
    <property type="entry name" value="Creatinase/prolidase N-terminal domain"/>
    <property type="match status" value="1"/>
</dbReference>
<reference evidence="4 5" key="1">
    <citation type="submission" date="2018-03" db="EMBL/GenBank/DDBJ databases">
        <title>Genomic Encyclopedia of Archaeal and Bacterial Type Strains, Phase II (KMG-II): from individual species to whole genera.</title>
        <authorList>
            <person name="Goeker M."/>
        </authorList>
    </citation>
    <scope>NUCLEOTIDE SEQUENCE [LARGE SCALE GENOMIC DNA]</scope>
    <source>
        <strain evidence="4 5">DSM 100673</strain>
    </source>
</reference>
<keyword evidence="4" id="KW-0031">Aminopeptidase</keyword>
<comment type="caution">
    <text evidence="4">The sequence shown here is derived from an EMBL/GenBank/DDBJ whole genome shotgun (WGS) entry which is preliminary data.</text>
</comment>
<evidence type="ECO:0000313" key="5">
    <source>
        <dbReference type="Proteomes" id="UP000240418"/>
    </source>
</evidence>
<dbReference type="Gene3D" id="3.90.230.10">
    <property type="entry name" value="Creatinase/methionine aminopeptidase superfamily"/>
    <property type="match status" value="1"/>
</dbReference>
<proteinExistence type="predicted"/>
<name>A0A2P8FCE9_9RHOB</name>
<dbReference type="InterPro" id="IPR001714">
    <property type="entry name" value="Pept_M24_MAP"/>
</dbReference>
<keyword evidence="4" id="KW-0378">Hydrolase</keyword>
<keyword evidence="4" id="KW-0645">Protease</keyword>
<accession>A0A2P8FCE9</accession>
<feature type="domain" description="Creatinase N-terminal" evidence="3">
    <location>
        <begin position="18"/>
        <end position="163"/>
    </location>
</feature>
<dbReference type="Proteomes" id="UP000240418">
    <property type="component" value="Unassembled WGS sequence"/>
</dbReference>
<sequence>MSYHLASSVEDLPYSFAHLDDLMEAAGLDVLMITSKHNVKYLLGGHQFIFFTAMDAIGHSRYLPYLLYFKGAVDKTGYVGNVMEAGEHRNHPFWVPHFMPASWGSTDATQAALAHLKEMGVASPRIGLERAFIPSDAHDMIVDAYPNAMLSDAGDILETLRAIKSEKELTLLRRASDGITDAMQATMAATRAGDSKTDIIERLRREETNRGLAFDYCLLTLGSSHNRAAGPQTLAEGEIISMDSGGNLHGYIGDICRMGILGEPDSELNDLLNEVETVQQAAFGKVRAGTTAGDVIAYAQSVMQANPNSACTDFFGHGMGLISHEAPFIMTNHPVRYDGTDADKPLQTGMVLSLETTMLHPTRGFIKLEDTVTVTDTGYEMFGTTGRGWNAVGSASV</sequence>
<dbReference type="RefSeq" id="WP_106608555.1">
    <property type="nucleotide sequence ID" value="NZ_PYGJ01000006.1"/>
</dbReference>
<dbReference type="PANTHER" id="PTHR46112:SF3">
    <property type="entry name" value="AMINOPEPTIDASE YPDF"/>
    <property type="match status" value="1"/>
</dbReference>
<dbReference type="CDD" id="cd01066">
    <property type="entry name" value="APP_MetAP"/>
    <property type="match status" value="1"/>
</dbReference>
<dbReference type="OrthoDB" id="9806388at2"/>
<evidence type="ECO:0000259" key="3">
    <source>
        <dbReference type="Pfam" id="PF01321"/>
    </source>
</evidence>
<comment type="function">
    <text evidence="1">Removes the N-terminal methionine from nascent proteins. The N-terminal methionine is often cleaved when the second residue in the primary sequence is small and uncharged (Met-Ala-, Cys, Gly, Pro, Ser, Thr, or Val). Requires deformylation of the N(alpha)-formylated initiator methionine before it can be hydrolyzed.</text>
</comment>
<dbReference type="Pfam" id="PF01321">
    <property type="entry name" value="Creatinase_N"/>
    <property type="match status" value="1"/>
</dbReference>
<dbReference type="PROSITE" id="PS00680">
    <property type="entry name" value="MAP_1"/>
    <property type="match status" value="1"/>
</dbReference>
<dbReference type="AlphaFoldDB" id="A0A2P8FCE9"/>
<evidence type="ECO:0000256" key="1">
    <source>
        <dbReference type="ARBA" id="ARBA00002521"/>
    </source>
</evidence>
<gene>
    <name evidence="4" type="ORF">CLV88_10670</name>
</gene>
<dbReference type="InterPro" id="IPR000587">
    <property type="entry name" value="Creatinase_N"/>
</dbReference>
<dbReference type="EMBL" id="PYGJ01000006">
    <property type="protein sequence ID" value="PSL19358.1"/>
    <property type="molecule type" value="Genomic_DNA"/>
</dbReference>
<evidence type="ECO:0000313" key="4">
    <source>
        <dbReference type="EMBL" id="PSL19358.1"/>
    </source>
</evidence>
<dbReference type="PANTHER" id="PTHR46112">
    <property type="entry name" value="AMINOPEPTIDASE"/>
    <property type="match status" value="1"/>
</dbReference>
<dbReference type="PRINTS" id="PR00599">
    <property type="entry name" value="MAPEPTIDASE"/>
</dbReference>
<dbReference type="GO" id="GO:0006508">
    <property type="term" value="P:proteolysis"/>
    <property type="evidence" value="ECO:0007669"/>
    <property type="project" value="InterPro"/>
</dbReference>
<organism evidence="4 5">
    <name type="scientific">Shimia abyssi</name>
    <dbReference type="NCBI Taxonomy" id="1662395"/>
    <lineage>
        <taxon>Bacteria</taxon>
        <taxon>Pseudomonadati</taxon>
        <taxon>Pseudomonadota</taxon>
        <taxon>Alphaproteobacteria</taxon>
        <taxon>Rhodobacterales</taxon>
        <taxon>Roseobacteraceae</taxon>
    </lineage>
</organism>
<dbReference type="GO" id="GO:0070006">
    <property type="term" value="F:metalloaminopeptidase activity"/>
    <property type="evidence" value="ECO:0007669"/>
    <property type="project" value="InterPro"/>
</dbReference>
<dbReference type="InterPro" id="IPR050659">
    <property type="entry name" value="Peptidase_M24B"/>
</dbReference>
<dbReference type="InterPro" id="IPR029149">
    <property type="entry name" value="Creatin/AminoP/Spt16_N"/>
</dbReference>
<protein>
    <submittedName>
        <fullName evidence="4">Xaa-Pro aminopeptidase</fullName>
    </submittedName>
</protein>
<dbReference type="Gene3D" id="3.40.350.10">
    <property type="entry name" value="Creatinase/prolidase N-terminal domain"/>
    <property type="match status" value="1"/>
</dbReference>
<dbReference type="SUPFAM" id="SSF55920">
    <property type="entry name" value="Creatinase/aminopeptidase"/>
    <property type="match status" value="1"/>
</dbReference>
<keyword evidence="5" id="KW-1185">Reference proteome</keyword>
<dbReference type="InterPro" id="IPR002467">
    <property type="entry name" value="Pept_M24A_MAP1"/>
</dbReference>
<feature type="domain" description="Peptidase M24" evidence="2">
    <location>
        <begin position="171"/>
        <end position="376"/>
    </location>
</feature>
<dbReference type="InterPro" id="IPR000994">
    <property type="entry name" value="Pept_M24"/>
</dbReference>